<dbReference type="GeneID" id="54416524"/>
<dbReference type="OrthoDB" id="407617at2759"/>
<dbReference type="Gene3D" id="1.20.1280.290">
    <property type="match status" value="1"/>
</dbReference>
<evidence type="ECO:0008006" key="9">
    <source>
        <dbReference type="Google" id="ProtNLM"/>
    </source>
</evidence>
<feature type="transmembrane region" description="Helical" evidence="5">
    <location>
        <begin position="7"/>
        <end position="28"/>
    </location>
</feature>
<keyword evidence="4 5" id="KW-0472">Membrane</keyword>
<sequence>MAIQQDVPLAAQVLATIGTICWCVQLLPQIWQNYRRGNCIAFPALTVFIWAISEVPFGAYVIVQDHAMAIQLQPQIFGVLCLVCWGQCLWLSGKCSKLWATFWPFLLAAVMAVGQFLLIWTLRVGYPGRTMPIKVVWAFAAAGLVVGLIPQYVQQFKRQGRNLGFSWGFLAVDLAGALFSFLAMAVRKQFDVFGGTLYLIV</sequence>
<feature type="transmembrane region" description="Helical" evidence="5">
    <location>
        <begin position="40"/>
        <end position="63"/>
    </location>
</feature>
<comment type="subcellular location">
    <subcellularLocation>
        <location evidence="1">Membrane</location>
        <topology evidence="1">Multi-pass membrane protein</topology>
    </subcellularLocation>
</comment>
<gene>
    <name evidence="6 8" type="ORF">P152DRAFT_388900</name>
</gene>
<keyword evidence="3 5" id="KW-1133">Transmembrane helix</keyword>
<organism evidence="6">
    <name type="scientific">Eremomyces bilateralis CBS 781.70</name>
    <dbReference type="NCBI Taxonomy" id="1392243"/>
    <lineage>
        <taxon>Eukaryota</taxon>
        <taxon>Fungi</taxon>
        <taxon>Dikarya</taxon>
        <taxon>Ascomycota</taxon>
        <taxon>Pezizomycotina</taxon>
        <taxon>Dothideomycetes</taxon>
        <taxon>Dothideomycetes incertae sedis</taxon>
        <taxon>Eremomycetales</taxon>
        <taxon>Eremomycetaceae</taxon>
        <taxon>Eremomyces</taxon>
    </lineage>
</organism>
<dbReference type="GO" id="GO:0016020">
    <property type="term" value="C:membrane"/>
    <property type="evidence" value="ECO:0007669"/>
    <property type="project" value="UniProtKB-SubCell"/>
</dbReference>
<evidence type="ECO:0000313" key="6">
    <source>
        <dbReference type="EMBL" id="KAF1816085.1"/>
    </source>
</evidence>
<reference evidence="8" key="2">
    <citation type="submission" date="2020-04" db="EMBL/GenBank/DDBJ databases">
        <authorList>
            <consortium name="NCBI Genome Project"/>
        </authorList>
    </citation>
    <scope>NUCLEOTIDE SEQUENCE</scope>
    <source>
        <strain evidence="8">CBS 781.70</strain>
    </source>
</reference>
<evidence type="ECO:0000256" key="3">
    <source>
        <dbReference type="ARBA" id="ARBA00022989"/>
    </source>
</evidence>
<dbReference type="Proteomes" id="UP000504638">
    <property type="component" value="Unplaced"/>
</dbReference>
<evidence type="ECO:0000256" key="5">
    <source>
        <dbReference type="SAM" id="Phobius"/>
    </source>
</evidence>
<protein>
    <recommendedName>
        <fullName evidence="9">PQ-loop-domain-containing protein</fullName>
    </recommendedName>
</protein>
<evidence type="ECO:0000256" key="1">
    <source>
        <dbReference type="ARBA" id="ARBA00004141"/>
    </source>
</evidence>
<reference evidence="6 8" key="1">
    <citation type="submission" date="2020-01" db="EMBL/GenBank/DDBJ databases">
        <authorList>
            <consortium name="DOE Joint Genome Institute"/>
            <person name="Haridas S."/>
            <person name="Albert R."/>
            <person name="Binder M."/>
            <person name="Bloem J."/>
            <person name="Labutti K."/>
            <person name="Salamov A."/>
            <person name="Andreopoulos B."/>
            <person name="Baker S.E."/>
            <person name="Barry K."/>
            <person name="Bills G."/>
            <person name="Bluhm B.H."/>
            <person name="Cannon C."/>
            <person name="Castanera R."/>
            <person name="Culley D.E."/>
            <person name="Daum C."/>
            <person name="Ezra D."/>
            <person name="Gonzalez J.B."/>
            <person name="Henrissat B."/>
            <person name="Kuo A."/>
            <person name="Liang C."/>
            <person name="Lipzen A."/>
            <person name="Lutzoni F."/>
            <person name="Magnuson J."/>
            <person name="Mondo S."/>
            <person name="Nolan M."/>
            <person name="Ohm R."/>
            <person name="Pangilinan J."/>
            <person name="Park H.-J."/>
            <person name="Ramirez L."/>
            <person name="Alfaro M."/>
            <person name="Sun H."/>
            <person name="Tritt A."/>
            <person name="Yoshinaga Y."/>
            <person name="Zwiers L.-H."/>
            <person name="Turgeon B.G."/>
            <person name="Goodwin S.B."/>
            <person name="Spatafora J.W."/>
            <person name="Crous P.W."/>
            <person name="Grigoriev I.V."/>
        </authorList>
    </citation>
    <scope>NUCLEOTIDE SEQUENCE</scope>
    <source>
        <strain evidence="6 8">CBS 781.70</strain>
    </source>
</reference>
<feature type="transmembrane region" description="Helical" evidence="5">
    <location>
        <begin position="165"/>
        <end position="186"/>
    </location>
</feature>
<evidence type="ECO:0000256" key="2">
    <source>
        <dbReference type="ARBA" id="ARBA00022692"/>
    </source>
</evidence>
<dbReference type="SMART" id="SM00679">
    <property type="entry name" value="CTNS"/>
    <property type="match status" value="2"/>
</dbReference>
<feature type="transmembrane region" description="Helical" evidence="5">
    <location>
        <begin position="75"/>
        <end position="92"/>
    </location>
</feature>
<name>A0A6G1GDA7_9PEZI</name>
<reference evidence="8" key="3">
    <citation type="submission" date="2025-04" db="UniProtKB">
        <authorList>
            <consortium name="RefSeq"/>
        </authorList>
    </citation>
    <scope>IDENTIFICATION</scope>
    <source>
        <strain evidence="8">CBS 781.70</strain>
    </source>
</reference>
<evidence type="ECO:0000313" key="7">
    <source>
        <dbReference type="Proteomes" id="UP000504638"/>
    </source>
</evidence>
<accession>A0A6G1GDA7</accession>
<feature type="transmembrane region" description="Helical" evidence="5">
    <location>
        <begin position="134"/>
        <end position="153"/>
    </location>
</feature>
<dbReference type="InterPro" id="IPR006603">
    <property type="entry name" value="PQ-loop_rpt"/>
</dbReference>
<evidence type="ECO:0000256" key="4">
    <source>
        <dbReference type="ARBA" id="ARBA00023136"/>
    </source>
</evidence>
<dbReference type="Pfam" id="PF04193">
    <property type="entry name" value="PQ-loop"/>
    <property type="match status" value="2"/>
</dbReference>
<evidence type="ECO:0000313" key="8">
    <source>
        <dbReference type="RefSeq" id="XP_033537716.1"/>
    </source>
</evidence>
<dbReference type="EMBL" id="ML975150">
    <property type="protein sequence ID" value="KAF1816085.1"/>
    <property type="molecule type" value="Genomic_DNA"/>
</dbReference>
<feature type="transmembrane region" description="Helical" evidence="5">
    <location>
        <begin position="98"/>
        <end position="122"/>
    </location>
</feature>
<dbReference type="RefSeq" id="XP_033537716.1">
    <property type="nucleotide sequence ID" value="XM_033675954.1"/>
</dbReference>
<keyword evidence="2 5" id="KW-0812">Transmembrane</keyword>
<keyword evidence="7" id="KW-1185">Reference proteome</keyword>
<proteinExistence type="predicted"/>
<dbReference type="AlphaFoldDB" id="A0A6G1GDA7"/>